<dbReference type="GO" id="GO:0019441">
    <property type="term" value="P:L-tryptophan catabolic process to kynurenine"/>
    <property type="evidence" value="ECO:0007669"/>
    <property type="project" value="InterPro"/>
</dbReference>
<dbReference type="Gene3D" id="3.50.30.50">
    <property type="entry name" value="Putative cyclase"/>
    <property type="match status" value="1"/>
</dbReference>
<dbReference type="EMBL" id="QUBR01000001">
    <property type="protein sequence ID" value="REK73348.1"/>
    <property type="molecule type" value="Genomic_DNA"/>
</dbReference>
<accession>A0A371PCU2</accession>
<dbReference type="InterPro" id="IPR007325">
    <property type="entry name" value="KFase/CYL"/>
</dbReference>
<dbReference type="Pfam" id="PF04199">
    <property type="entry name" value="Cyclase"/>
    <property type="match status" value="1"/>
</dbReference>
<evidence type="ECO:0000313" key="2">
    <source>
        <dbReference type="Proteomes" id="UP000265581"/>
    </source>
</evidence>
<dbReference type="SUPFAM" id="SSF102198">
    <property type="entry name" value="Putative cyclase"/>
    <property type="match status" value="1"/>
</dbReference>
<proteinExistence type="predicted"/>
<sequence>MTVPYRDLPAGDARGVFGDDDVLGTLNLQTPEAVLSAAASIRSGKVFSLNAPMELPDPPLFDREPFRHHVFRTKMGNRDDWVDNFYPQSSSQWDGFLHISDPEIGSYNHQPPERLGVENWARRGIAGRGVLLDVERFLRTRGEQLHWHTSRPISVRELDDTRLAQGIEWQRGDVLLLRTGWWAGYLAASTEERHDVRTRHDSPGLEACAEMAEYLWDHGISAAAADNISVESMPLGTELLHHRTLVRLGMPWGEMWWLDALADDCAAEGRWDSLLVSAPWNLSGGIGSPANALALR</sequence>
<evidence type="ECO:0000313" key="1">
    <source>
        <dbReference type="EMBL" id="REK73348.1"/>
    </source>
</evidence>
<dbReference type="PANTHER" id="PTHR34861:SF11">
    <property type="entry name" value="CYCLASE"/>
    <property type="match status" value="1"/>
</dbReference>
<dbReference type="OrthoDB" id="7067800at2"/>
<dbReference type="PANTHER" id="PTHR34861">
    <property type="match status" value="1"/>
</dbReference>
<comment type="caution">
    <text evidence="1">The sequence shown here is derived from an EMBL/GenBank/DDBJ whole genome shotgun (WGS) entry which is preliminary data.</text>
</comment>
<dbReference type="RefSeq" id="WP_119703459.1">
    <property type="nucleotide sequence ID" value="NZ_JBHSOI010000001.1"/>
</dbReference>
<dbReference type="AlphaFoldDB" id="A0A371PCU2"/>
<evidence type="ECO:0008006" key="3">
    <source>
        <dbReference type="Google" id="ProtNLM"/>
    </source>
</evidence>
<dbReference type="Proteomes" id="UP000265581">
    <property type="component" value="Unassembled WGS sequence"/>
</dbReference>
<organism evidence="1 2">
    <name type="scientific">Aeromicrobium endophyticum</name>
    <dbReference type="NCBI Taxonomy" id="2292704"/>
    <lineage>
        <taxon>Bacteria</taxon>
        <taxon>Bacillati</taxon>
        <taxon>Actinomycetota</taxon>
        <taxon>Actinomycetes</taxon>
        <taxon>Propionibacteriales</taxon>
        <taxon>Nocardioidaceae</taxon>
        <taxon>Aeromicrobium</taxon>
    </lineage>
</organism>
<reference evidence="1 2" key="1">
    <citation type="submission" date="2018-08" db="EMBL/GenBank/DDBJ databases">
        <title>Aeromicrobium sp. M2KJ-4, whole genome shotgun sequence.</title>
        <authorList>
            <person name="Tuo L."/>
        </authorList>
    </citation>
    <scope>NUCLEOTIDE SEQUENCE [LARGE SCALE GENOMIC DNA]</scope>
    <source>
        <strain evidence="1 2">M2KJ-4</strain>
    </source>
</reference>
<dbReference type="GO" id="GO:0004061">
    <property type="term" value="F:arylformamidase activity"/>
    <property type="evidence" value="ECO:0007669"/>
    <property type="project" value="InterPro"/>
</dbReference>
<protein>
    <recommendedName>
        <fullName evidence="3">Cyclase family protein</fullName>
    </recommendedName>
</protein>
<name>A0A371PCU2_9ACTN</name>
<dbReference type="InterPro" id="IPR037175">
    <property type="entry name" value="KFase_sf"/>
</dbReference>
<gene>
    <name evidence="1" type="ORF">DX116_07290</name>
</gene>
<keyword evidence="2" id="KW-1185">Reference proteome</keyword>